<dbReference type="AlphaFoldDB" id="A0A2T0QCP2"/>
<protein>
    <submittedName>
        <fullName evidence="1">Uncharacterized protein</fullName>
    </submittedName>
</protein>
<name>A0A2T0QCP2_9ACTN</name>
<reference evidence="1 2" key="1">
    <citation type="submission" date="2018-03" db="EMBL/GenBank/DDBJ databases">
        <title>Genomic Encyclopedia of Archaeal and Bacterial Type Strains, Phase II (KMG-II): from individual species to whole genera.</title>
        <authorList>
            <person name="Goeker M."/>
        </authorList>
    </citation>
    <scope>NUCLEOTIDE SEQUENCE [LARGE SCALE GENOMIC DNA]</scope>
    <source>
        <strain evidence="1 2">DSM 45601</strain>
    </source>
</reference>
<dbReference type="EMBL" id="PVZC01000001">
    <property type="protein sequence ID" value="PRY01623.1"/>
    <property type="molecule type" value="Genomic_DNA"/>
</dbReference>
<comment type="caution">
    <text evidence="1">The sequence shown here is derived from an EMBL/GenBank/DDBJ whole genome shotgun (WGS) entry which is preliminary data.</text>
</comment>
<evidence type="ECO:0000313" key="1">
    <source>
        <dbReference type="EMBL" id="PRY01623.1"/>
    </source>
</evidence>
<evidence type="ECO:0000313" key="2">
    <source>
        <dbReference type="Proteomes" id="UP000237846"/>
    </source>
</evidence>
<keyword evidence="2" id="KW-1185">Reference proteome</keyword>
<organism evidence="1 2">
    <name type="scientific">Allonocardiopsis opalescens</name>
    <dbReference type="NCBI Taxonomy" id="1144618"/>
    <lineage>
        <taxon>Bacteria</taxon>
        <taxon>Bacillati</taxon>
        <taxon>Actinomycetota</taxon>
        <taxon>Actinomycetes</taxon>
        <taxon>Streptosporangiales</taxon>
        <taxon>Allonocardiopsis</taxon>
    </lineage>
</organism>
<accession>A0A2T0QCP2</accession>
<sequence length="35" mass="4132">MSVPDEISELSDEELLDLQRRLSDELARRLEDDED</sequence>
<gene>
    <name evidence="1" type="ORF">CLV72_101206</name>
</gene>
<dbReference type="Proteomes" id="UP000237846">
    <property type="component" value="Unassembled WGS sequence"/>
</dbReference>
<proteinExistence type="predicted"/>